<dbReference type="OrthoDB" id="9806583at2"/>
<evidence type="ECO:0000256" key="16">
    <source>
        <dbReference type="ARBA" id="ARBA00023141"/>
    </source>
</evidence>
<keyword evidence="10 19" id="KW-0963">Cytoplasm</keyword>
<evidence type="ECO:0000256" key="15">
    <source>
        <dbReference type="ARBA" id="ARBA00023027"/>
    </source>
</evidence>
<dbReference type="InterPro" id="IPR030960">
    <property type="entry name" value="DHQS/DOIS_N"/>
</dbReference>
<evidence type="ECO:0000256" key="12">
    <source>
        <dbReference type="ARBA" id="ARBA00022723"/>
    </source>
</evidence>
<evidence type="ECO:0000313" key="23">
    <source>
        <dbReference type="Proteomes" id="UP000269689"/>
    </source>
</evidence>
<evidence type="ECO:0000259" key="21">
    <source>
        <dbReference type="Pfam" id="PF24621"/>
    </source>
</evidence>
<evidence type="ECO:0000256" key="11">
    <source>
        <dbReference type="ARBA" id="ARBA00022605"/>
    </source>
</evidence>
<dbReference type="GO" id="GO:0000166">
    <property type="term" value="F:nucleotide binding"/>
    <property type="evidence" value="ECO:0007669"/>
    <property type="project" value="UniProtKB-KW"/>
</dbReference>
<dbReference type="CDD" id="cd08195">
    <property type="entry name" value="DHQS"/>
    <property type="match status" value="1"/>
</dbReference>
<feature type="binding site" evidence="19">
    <location>
        <begin position="119"/>
        <end position="123"/>
    </location>
    <ligand>
        <name>NAD(+)</name>
        <dbReference type="ChEBI" id="CHEBI:57540"/>
    </ligand>
</feature>
<feature type="domain" description="3-dehydroquinate synthase C-terminal" evidence="21">
    <location>
        <begin position="196"/>
        <end position="345"/>
    </location>
</feature>
<comment type="catalytic activity">
    <reaction evidence="1 19">
        <text>7-phospho-2-dehydro-3-deoxy-D-arabino-heptonate = 3-dehydroquinate + phosphate</text>
        <dbReference type="Rhea" id="RHEA:21968"/>
        <dbReference type="ChEBI" id="CHEBI:32364"/>
        <dbReference type="ChEBI" id="CHEBI:43474"/>
        <dbReference type="ChEBI" id="CHEBI:58394"/>
        <dbReference type="EC" id="4.2.3.4"/>
    </reaction>
</comment>
<keyword evidence="13 19" id="KW-0547">Nucleotide-binding</keyword>
<dbReference type="GO" id="GO:0046872">
    <property type="term" value="F:metal ion binding"/>
    <property type="evidence" value="ECO:0007669"/>
    <property type="project" value="UniProtKB-KW"/>
</dbReference>
<evidence type="ECO:0000256" key="4">
    <source>
        <dbReference type="ARBA" id="ARBA00003485"/>
    </source>
</evidence>
<dbReference type="InterPro" id="IPR030963">
    <property type="entry name" value="DHQ_synth_fam"/>
</dbReference>
<dbReference type="Gene3D" id="3.40.50.1970">
    <property type="match status" value="1"/>
</dbReference>
<feature type="domain" description="3-dehydroquinate synthase N-terminal" evidence="20">
    <location>
        <begin position="81"/>
        <end position="193"/>
    </location>
</feature>
<evidence type="ECO:0000256" key="2">
    <source>
        <dbReference type="ARBA" id="ARBA00001911"/>
    </source>
</evidence>
<dbReference type="SUPFAM" id="SSF56796">
    <property type="entry name" value="Dehydroquinate synthase-like"/>
    <property type="match status" value="1"/>
</dbReference>
<comment type="caution">
    <text evidence="19">Lacks conserved residue(s) required for the propagation of feature annotation.</text>
</comment>
<dbReference type="FunFam" id="3.40.50.1970:FF:000007">
    <property type="entry name" value="Pentafunctional AROM polypeptide"/>
    <property type="match status" value="1"/>
</dbReference>
<keyword evidence="12 19" id="KW-0479">Metal-binding</keyword>
<dbReference type="InterPro" id="IPR056179">
    <property type="entry name" value="DHQS_C"/>
</dbReference>
<dbReference type="GO" id="GO:0009423">
    <property type="term" value="P:chorismate biosynthetic process"/>
    <property type="evidence" value="ECO:0007669"/>
    <property type="project" value="UniProtKB-UniRule"/>
</dbReference>
<comment type="cofactor">
    <cofactor evidence="3">
        <name>Zn(2+)</name>
        <dbReference type="ChEBI" id="CHEBI:29105"/>
    </cofactor>
</comment>
<feature type="binding site" evidence="19">
    <location>
        <begin position="143"/>
        <end position="144"/>
    </location>
    <ligand>
        <name>NAD(+)</name>
        <dbReference type="ChEBI" id="CHEBI:57540"/>
    </ligand>
</feature>
<evidence type="ECO:0000256" key="5">
    <source>
        <dbReference type="ARBA" id="ARBA00004496"/>
    </source>
</evidence>
<dbReference type="UniPathway" id="UPA00053">
    <property type="reaction ID" value="UER00085"/>
</dbReference>
<sequence>MTRTDLQSGLGAFQTVHVPLGDRAYDVRIGEGLVDRAGAHIAPLLGKKKRVCVITEVNVADQHLDSLRAGLAAAGIEMEVLILPAGESTKCWAELSKTVEWLLAQKVERNDIVVAFGGGVIGDLAGFAAAILRRGVRFVQMPTSLLAQVDSSVGGKTGINSREAGKNLIGAFHQPSLVLADISILASLTPRDFLSGCGEVVKYGMLGDEAFFEWLEENGPLMAQGDVAARTYAVKRSVEMKAEIVVRDETEQGDRALLNLGHTFCHALEAATGYSDRLLHGEGVAIGCALAFELSARLGLCSQEAPSRVRSQIKAMGMKCDLKDIAGDLPSAEALVDLMAQDKKVLDGQLRFVLARSIGDSFVTSDVPREAVLRVIQDGLDARAAT</sequence>
<dbReference type="EC" id="4.2.3.4" evidence="8 19"/>
<comment type="pathway">
    <text evidence="6 19">Metabolic intermediate biosynthesis; chorismate biosynthesis; chorismate from D-erythrose 4-phosphate and phosphoenolpyruvate: step 2/7.</text>
</comment>
<evidence type="ECO:0000256" key="8">
    <source>
        <dbReference type="ARBA" id="ARBA00013031"/>
    </source>
</evidence>
<evidence type="ECO:0000256" key="19">
    <source>
        <dbReference type="HAMAP-Rule" id="MF_00110"/>
    </source>
</evidence>
<evidence type="ECO:0000256" key="1">
    <source>
        <dbReference type="ARBA" id="ARBA00001393"/>
    </source>
</evidence>
<evidence type="ECO:0000256" key="9">
    <source>
        <dbReference type="ARBA" id="ARBA00017684"/>
    </source>
</evidence>
<accession>A0A3N4UVE9</accession>
<reference evidence="22 23" key="1">
    <citation type="submission" date="2018-11" db="EMBL/GenBank/DDBJ databases">
        <title>Genomic Encyclopedia of Type Strains, Phase IV (KMG-IV): sequencing the most valuable type-strain genomes for metagenomic binning, comparative biology and taxonomic classification.</title>
        <authorList>
            <person name="Goeker M."/>
        </authorList>
    </citation>
    <scope>NUCLEOTIDE SEQUENCE [LARGE SCALE GENOMIC DNA]</scope>
    <source>
        <strain evidence="22 23">DSM 104731</strain>
    </source>
</reference>
<protein>
    <recommendedName>
        <fullName evidence="9 19">3-dehydroquinate synthase</fullName>
        <shortName evidence="19">DHQS</shortName>
        <ecNumber evidence="8 19">4.2.3.4</ecNumber>
    </recommendedName>
</protein>
<name>A0A3N4UVE9_9RHOB</name>
<organism evidence="22 23">
    <name type="scientific">Pacificibacter maritimus</name>
    <dbReference type="NCBI Taxonomy" id="762213"/>
    <lineage>
        <taxon>Bacteria</taxon>
        <taxon>Pseudomonadati</taxon>
        <taxon>Pseudomonadota</taxon>
        <taxon>Alphaproteobacteria</taxon>
        <taxon>Rhodobacterales</taxon>
        <taxon>Roseobacteraceae</taxon>
        <taxon>Pacificibacter</taxon>
    </lineage>
</organism>
<dbReference type="InterPro" id="IPR050071">
    <property type="entry name" value="Dehydroquinate_synthase"/>
</dbReference>
<keyword evidence="23" id="KW-1185">Reference proteome</keyword>
<comment type="function">
    <text evidence="4 19">Catalyzes the conversion of 3-deoxy-D-arabino-heptulosonate 7-phosphate (DAHP) to dehydroquinate (DHQ).</text>
</comment>
<keyword evidence="11 19" id="KW-0028">Amino-acid biosynthesis</keyword>
<dbReference type="GO" id="GO:0003856">
    <property type="term" value="F:3-dehydroquinate synthase activity"/>
    <property type="evidence" value="ECO:0007669"/>
    <property type="project" value="UniProtKB-UniRule"/>
</dbReference>
<feature type="binding site" evidence="19">
    <location>
        <position position="156"/>
    </location>
    <ligand>
        <name>NAD(+)</name>
        <dbReference type="ChEBI" id="CHEBI:57540"/>
    </ligand>
</feature>
<dbReference type="PANTHER" id="PTHR43622:SF7">
    <property type="entry name" value="3-DEHYDROQUINATE SYNTHASE, CHLOROPLASTIC"/>
    <property type="match status" value="1"/>
</dbReference>
<keyword evidence="14 19" id="KW-0862">Zinc</keyword>
<dbReference type="PIRSF" id="PIRSF001455">
    <property type="entry name" value="DHQ_synth"/>
    <property type="match status" value="1"/>
</dbReference>
<dbReference type="HAMAP" id="MF_00110">
    <property type="entry name" value="DHQ_synthase"/>
    <property type="match status" value="1"/>
</dbReference>
<comment type="similarity">
    <text evidence="7 19">Belongs to the sugar phosphate cyclases superfamily. Dehydroquinate synthase family.</text>
</comment>
<dbReference type="NCBIfam" id="TIGR01357">
    <property type="entry name" value="aroB"/>
    <property type="match status" value="1"/>
</dbReference>
<dbReference type="InterPro" id="IPR016037">
    <property type="entry name" value="DHQ_synth_AroB"/>
</dbReference>
<evidence type="ECO:0000256" key="13">
    <source>
        <dbReference type="ARBA" id="ARBA00022741"/>
    </source>
</evidence>
<feature type="binding site" evidence="19">
    <location>
        <position position="199"/>
    </location>
    <ligand>
        <name>Zn(2+)</name>
        <dbReference type="ChEBI" id="CHEBI:29105"/>
    </ligand>
</feature>
<dbReference type="PANTHER" id="PTHR43622">
    <property type="entry name" value="3-DEHYDROQUINATE SYNTHASE"/>
    <property type="match status" value="1"/>
</dbReference>
<comment type="cofactor">
    <cofactor evidence="19">
        <name>Co(2+)</name>
        <dbReference type="ChEBI" id="CHEBI:48828"/>
    </cofactor>
    <cofactor evidence="19">
        <name>Zn(2+)</name>
        <dbReference type="ChEBI" id="CHEBI:29105"/>
    </cofactor>
    <text evidence="19">Binds 1 divalent metal cation per subunit. Can use either Co(2+) or Zn(2+).</text>
</comment>
<feature type="binding site" evidence="19">
    <location>
        <position position="280"/>
    </location>
    <ligand>
        <name>Zn(2+)</name>
        <dbReference type="ChEBI" id="CHEBI:29105"/>
    </ligand>
</feature>
<proteinExistence type="inferred from homology"/>
<comment type="caution">
    <text evidence="22">The sequence shown here is derived from an EMBL/GenBank/DDBJ whole genome shotgun (WGS) entry which is preliminary data.</text>
</comment>
<dbReference type="EMBL" id="RKQK01000001">
    <property type="protein sequence ID" value="RPE71459.1"/>
    <property type="molecule type" value="Genomic_DNA"/>
</dbReference>
<dbReference type="Proteomes" id="UP000269689">
    <property type="component" value="Unassembled WGS sequence"/>
</dbReference>
<dbReference type="RefSeq" id="WP_123791671.1">
    <property type="nucleotide sequence ID" value="NZ_RKQK01000001.1"/>
</dbReference>
<dbReference type="AlphaFoldDB" id="A0A3N4UVE9"/>
<evidence type="ECO:0000256" key="10">
    <source>
        <dbReference type="ARBA" id="ARBA00022490"/>
    </source>
</evidence>
<dbReference type="GO" id="GO:0008652">
    <property type="term" value="P:amino acid biosynthetic process"/>
    <property type="evidence" value="ECO:0007669"/>
    <property type="project" value="UniProtKB-KW"/>
</dbReference>
<dbReference type="GO" id="GO:0009073">
    <property type="term" value="P:aromatic amino acid family biosynthetic process"/>
    <property type="evidence" value="ECO:0007669"/>
    <property type="project" value="UniProtKB-KW"/>
</dbReference>
<evidence type="ECO:0000313" key="22">
    <source>
        <dbReference type="EMBL" id="RPE71459.1"/>
    </source>
</evidence>
<dbReference type="Gene3D" id="1.20.1090.10">
    <property type="entry name" value="Dehydroquinate synthase-like - alpha domain"/>
    <property type="match status" value="1"/>
</dbReference>
<feature type="binding site" evidence="19">
    <location>
        <position position="262"/>
    </location>
    <ligand>
        <name>Zn(2+)</name>
        <dbReference type="ChEBI" id="CHEBI:29105"/>
    </ligand>
</feature>
<dbReference type="Pfam" id="PF24621">
    <property type="entry name" value="DHQS_C"/>
    <property type="match status" value="1"/>
</dbReference>
<evidence type="ECO:0000259" key="20">
    <source>
        <dbReference type="Pfam" id="PF01761"/>
    </source>
</evidence>
<evidence type="ECO:0000256" key="14">
    <source>
        <dbReference type="ARBA" id="ARBA00022833"/>
    </source>
</evidence>
<evidence type="ECO:0000256" key="17">
    <source>
        <dbReference type="ARBA" id="ARBA00023239"/>
    </source>
</evidence>
<keyword evidence="16 19" id="KW-0057">Aromatic amino acid biosynthesis</keyword>
<evidence type="ECO:0000256" key="6">
    <source>
        <dbReference type="ARBA" id="ARBA00004661"/>
    </source>
</evidence>
<keyword evidence="15 19" id="KW-0520">NAD</keyword>
<evidence type="ECO:0000256" key="3">
    <source>
        <dbReference type="ARBA" id="ARBA00001947"/>
    </source>
</evidence>
<dbReference type="GO" id="GO:0005737">
    <property type="term" value="C:cytoplasm"/>
    <property type="evidence" value="ECO:0007669"/>
    <property type="project" value="UniProtKB-SubCell"/>
</dbReference>
<gene>
    <name evidence="19" type="primary">aroB</name>
    <name evidence="22" type="ORF">EDD53_0578</name>
</gene>
<keyword evidence="17 19" id="KW-0456">Lyase</keyword>
<comment type="subcellular location">
    <subcellularLocation>
        <location evidence="5 19">Cytoplasm</location>
    </subcellularLocation>
</comment>
<evidence type="ECO:0000256" key="18">
    <source>
        <dbReference type="ARBA" id="ARBA00023285"/>
    </source>
</evidence>
<feature type="binding site" evidence="19">
    <location>
        <position position="166"/>
    </location>
    <ligand>
        <name>NAD(+)</name>
        <dbReference type="ChEBI" id="CHEBI:57540"/>
    </ligand>
</feature>
<keyword evidence="18 19" id="KW-0170">Cobalt</keyword>
<dbReference type="Pfam" id="PF01761">
    <property type="entry name" value="DHQ_synthase"/>
    <property type="match status" value="1"/>
</dbReference>
<comment type="cofactor">
    <cofactor evidence="2 19">
        <name>NAD(+)</name>
        <dbReference type="ChEBI" id="CHEBI:57540"/>
    </cofactor>
</comment>
<evidence type="ECO:0000256" key="7">
    <source>
        <dbReference type="ARBA" id="ARBA00005412"/>
    </source>
</evidence>